<dbReference type="AlphaFoldDB" id="V5I4L1"/>
<dbReference type="Proteomes" id="UP000018001">
    <property type="component" value="Unassembled WGS sequence"/>
</dbReference>
<name>V5I4L1_BYSSN</name>
<dbReference type="OrthoDB" id="4158087at2759"/>
<comment type="caution">
    <text evidence="1">The sequence shown here is derived from an EMBL/GenBank/DDBJ whole genome shotgun (WGS) entry which is preliminary data.</text>
</comment>
<dbReference type="InParanoid" id="V5I4L1"/>
<dbReference type="PANTHER" id="PTHR37540:SF9">
    <property type="entry name" value="ZN(2)-C6 FUNGAL-TYPE DOMAIN-CONTAINING PROTEIN"/>
    <property type="match status" value="1"/>
</dbReference>
<dbReference type="EMBL" id="BAUL01000250">
    <property type="protein sequence ID" value="GAD98560.1"/>
    <property type="molecule type" value="Genomic_DNA"/>
</dbReference>
<protein>
    <submittedName>
        <fullName evidence="1">Uncharacterized protein</fullName>
    </submittedName>
</protein>
<evidence type="ECO:0000313" key="2">
    <source>
        <dbReference type="Proteomes" id="UP000018001"/>
    </source>
</evidence>
<organism evidence="1 2">
    <name type="scientific">Byssochlamys spectabilis (strain No. 5 / NBRC 109023)</name>
    <name type="common">Paecilomyces variotii</name>
    <dbReference type="NCBI Taxonomy" id="1356009"/>
    <lineage>
        <taxon>Eukaryota</taxon>
        <taxon>Fungi</taxon>
        <taxon>Dikarya</taxon>
        <taxon>Ascomycota</taxon>
        <taxon>Pezizomycotina</taxon>
        <taxon>Eurotiomycetes</taxon>
        <taxon>Eurotiomycetidae</taxon>
        <taxon>Eurotiales</taxon>
        <taxon>Thermoascaceae</taxon>
        <taxon>Paecilomyces</taxon>
    </lineage>
</organism>
<dbReference type="HOGENOM" id="CLU_023254_3_1_1"/>
<dbReference type="PANTHER" id="PTHR37540">
    <property type="entry name" value="TRANSCRIPTION FACTOR (ACR-2), PUTATIVE-RELATED-RELATED"/>
    <property type="match status" value="1"/>
</dbReference>
<keyword evidence="2" id="KW-1185">Reference proteome</keyword>
<reference evidence="2" key="1">
    <citation type="journal article" date="2014" name="Genome Announc.">
        <title>Draft genome sequence of the formaldehyde-resistant fungus Byssochlamys spectabilis No. 5 (anamorph Paecilomyces variotii No. 5) (NBRC109023).</title>
        <authorList>
            <person name="Oka T."/>
            <person name="Ekino K."/>
            <person name="Fukuda K."/>
            <person name="Nomura Y."/>
        </authorList>
    </citation>
    <scope>NUCLEOTIDE SEQUENCE [LARGE SCALE GENOMIC DNA]</scope>
    <source>
        <strain evidence="2">No. 5 / NBRC 109023</strain>
    </source>
</reference>
<gene>
    <name evidence="1" type="ORF">PVAR5_7257</name>
</gene>
<accession>V5I4L1</accession>
<sequence length="395" mass="45020">MEKAFYFVDGIQPDRTSKKLMRRHVMKGKNAGRKLQRASRAGLPIHLHQPKSIGPVDVNRGPYAGERGVAPDTIDKTFEDPILVGSLPVAEVDQYSLQIINQFFSLTAERLYPITLGFSLDEGKLMWLQLLFTDEAAYHCNISLMQACNEIYLGNGSSTTKALYHLSQTFRQVQRRLESKDSLSDSTIGLVLFLIMQEQIRNQGPAAEIHASGLKKMVELRGGLNQLDGNLNLILKVCNCPSRPILDLLGFEELFISTCYRLLRFMPIMDPTGQINSQTACHLGLLIFTVTTFFQLGQNRMIDFKGLSLRFQDVLSSDLGEVDDNMSLWFMTIGGVWYWNDFDNVQVASRLRQLVQQRGINSWRELRSHLYEFPWIQAVHDKPGHKLWNQIQYSS</sequence>
<proteinExistence type="predicted"/>
<dbReference type="eggNOG" id="ENOG502SJSN">
    <property type="taxonomic scope" value="Eukaryota"/>
</dbReference>
<evidence type="ECO:0000313" key="1">
    <source>
        <dbReference type="EMBL" id="GAD98560.1"/>
    </source>
</evidence>